<dbReference type="OrthoDB" id="9779730at2"/>
<dbReference type="PROSITE" id="PS00584">
    <property type="entry name" value="PFKB_KINASES_2"/>
    <property type="match status" value="1"/>
</dbReference>
<keyword evidence="2 6" id="KW-0808">Transferase</keyword>
<dbReference type="PRINTS" id="PR00990">
    <property type="entry name" value="RIBOKINASE"/>
</dbReference>
<proteinExistence type="inferred from homology"/>
<sequence length="320" mass="34517">MKIWSLGDVVVDLLPLEDMQYQACAGGAPANVAVGVARLGHPSGFVGRVGNDPFGRFMAESLAQEGVDCQCIEQDDHYKTSTVIVDLTASGERSFTFLVSPSADQFLALHALPDASAAILHTCSLALTGKVCRDSLLNITRQIKQQGGMVSFDLNLRDQMWADKQEMYQLIAEYCTKADVLKLSEEELFWLTQSSDDSWSDALARLSDYPAALVVITRGKQGCLVLCQNTIHAFDSYAVTSVDTTGAGDAFMAGLLVGIAKYGIPRQENEVLKILSLIISQASACGALSTTHKGAWAALPNPNQLQHFLSIQGMLKPGTR</sequence>
<evidence type="ECO:0000256" key="6">
    <source>
        <dbReference type="RuleBase" id="RU003704"/>
    </source>
</evidence>
<evidence type="ECO:0000256" key="3">
    <source>
        <dbReference type="ARBA" id="ARBA00022741"/>
    </source>
</evidence>
<feature type="domain" description="Carbohydrate kinase PfkB" evidence="7">
    <location>
        <begin position="19"/>
        <end position="300"/>
    </location>
</feature>
<dbReference type="CDD" id="cd01167">
    <property type="entry name" value="bac_FRK"/>
    <property type="match status" value="1"/>
</dbReference>
<accession>A0A2Y9TW79</accession>
<dbReference type="InterPro" id="IPR002173">
    <property type="entry name" value="Carboh/pur_kinase_PfkB_CS"/>
</dbReference>
<dbReference type="GO" id="GO:0006000">
    <property type="term" value="P:fructose metabolic process"/>
    <property type="evidence" value="ECO:0007669"/>
    <property type="project" value="UniProtKB-ARBA"/>
</dbReference>
<organism evidence="8 9">
    <name type="scientific">Limnobaculum parvum</name>
    <dbReference type="NCBI Taxonomy" id="2172103"/>
    <lineage>
        <taxon>Bacteria</taxon>
        <taxon>Pseudomonadati</taxon>
        <taxon>Pseudomonadota</taxon>
        <taxon>Gammaproteobacteria</taxon>
        <taxon>Enterobacterales</taxon>
        <taxon>Budviciaceae</taxon>
        <taxon>Limnobaculum</taxon>
    </lineage>
</organism>
<dbReference type="AlphaFoldDB" id="A0A2Y9TW79"/>
<dbReference type="InterPro" id="IPR011611">
    <property type="entry name" value="PfkB_dom"/>
</dbReference>
<dbReference type="Pfam" id="PF00294">
    <property type="entry name" value="PfkB"/>
    <property type="match status" value="1"/>
</dbReference>
<dbReference type="PANTHER" id="PTHR43085">
    <property type="entry name" value="HEXOKINASE FAMILY MEMBER"/>
    <property type="match status" value="1"/>
</dbReference>
<name>A0A2Y9TW79_9GAMM</name>
<dbReference type="NCBIfam" id="NF006957">
    <property type="entry name" value="PRK09434.1"/>
    <property type="match status" value="1"/>
</dbReference>
<dbReference type="GO" id="GO:0008865">
    <property type="term" value="F:fructokinase activity"/>
    <property type="evidence" value="ECO:0007669"/>
    <property type="project" value="UniProtKB-ARBA"/>
</dbReference>
<evidence type="ECO:0000313" key="9">
    <source>
        <dbReference type="Proteomes" id="UP000244908"/>
    </source>
</evidence>
<dbReference type="InterPro" id="IPR050306">
    <property type="entry name" value="PfkB_Carbo_kinase"/>
</dbReference>
<comment type="similarity">
    <text evidence="1 6">Belongs to the carbohydrate kinase PfkB family.</text>
</comment>
<gene>
    <name evidence="8" type="ORF">HYN51_04860</name>
</gene>
<dbReference type="SUPFAM" id="SSF53613">
    <property type="entry name" value="Ribokinase-like"/>
    <property type="match status" value="1"/>
</dbReference>
<dbReference type="PANTHER" id="PTHR43085:SF1">
    <property type="entry name" value="PSEUDOURIDINE KINASE-RELATED"/>
    <property type="match status" value="1"/>
</dbReference>
<evidence type="ECO:0000313" key="8">
    <source>
        <dbReference type="EMBL" id="AWH87945.1"/>
    </source>
</evidence>
<evidence type="ECO:0000256" key="2">
    <source>
        <dbReference type="ARBA" id="ARBA00022679"/>
    </source>
</evidence>
<dbReference type="PROSITE" id="PS00583">
    <property type="entry name" value="PFKB_KINASES_1"/>
    <property type="match status" value="1"/>
</dbReference>
<dbReference type="Proteomes" id="UP000244908">
    <property type="component" value="Chromosome"/>
</dbReference>
<dbReference type="RefSeq" id="WP_108900020.1">
    <property type="nucleotide sequence ID" value="NZ_CP029185.2"/>
</dbReference>
<keyword evidence="4 6" id="KW-0418">Kinase</keyword>
<dbReference type="KEGG" id="lpv:HYN51_04860"/>
<dbReference type="InterPro" id="IPR002139">
    <property type="entry name" value="Ribo/fructo_kinase"/>
</dbReference>
<evidence type="ECO:0000256" key="5">
    <source>
        <dbReference type="ARBA" id="ARBA00022840"/>
    </source>
</evidence>
<reference evidence="8 9" key="1">
    <citation type="journal article" date="2019" name="Int. J. Syst. Evol. Microbiol.">
        <title>Limnobaculum parvum gen. nov., sp. nov., isolated from a freshwater lake.</title>
        <authorList>
            <person name="Baek C."/>
            <person name="Shin S.K."/>
            <person name="Yi H."/>
        </authorList>
    </citation>
    <scope>NUCLEOTIDE SEQUENCE [LARGE SCALE GENOMIC DNA]</scope>
    <source>
        <strain evidence="8 9">HYN0051</strain>
    </source>
</reference>
<keyword evidence="9" id="KW-1185">Reference proteome</keyword>
<keyword evidence="5" id="KW-0067">ATP-binding</keyword>
<evidence type="ECO:0000256" key="1">
    <source>
        <dbReference type="ARBA" id="ARBA00010688"/>
    </source>
</evidence>
<dbReference type="InterPro" id="IPR029056">
    <property type="entry name" value="Ribokinase-like"/>
</dbReference>
<keyword evidence="3" id="KW-0547">Nucleotide-binding</keyword>
<evidence type="ECO:0000259" key="7">
    <source>
        <dbReference type="Pfam" id="PF00294"/>
    </source>
</evidence>
<dbReference type="Gene3D" id="3.40.1190.20">
    <property type="match status" value="1"/>
</dbReference>
<dbReference type="EMBL" id="CP029185">
    <property type="protein sequence ID" value="AWH87945.1"/>
    <property type="molecule type" value="Genomic_DNA"/>
</dbReference>
<protein>
    <submittedName>
        <fullName evidence="8">Aminoimidazole riboside kinase</fullName>
    </submittedName>
</protein>
<dbReference type="GO" id="GO:0005524">
    <property type="term" value="F:ATP binding"/>
    <property type="evidence" value="ECO:0007669"/>
    <property type="project" value="UniProtKB-KW"/>
</dbReference>
<evidence type="ECO:0000256" key="4">
    <source>
        <dbReference type="ARBA" id="ARBA00022777"/>
    </source>
</evidence>